<evidence type="ECO:0000313" key="2">
    <source>
        <dbReference type="EMBL" id="RIH91525.1"/>
    </source>
</evidence>
<dbReference type="SUPFAM" id="SSF53300">
    <property type="entry name" value="vWA-like"/>
    <property type="match status" value="1"/>
</dbReference>
<name>A0A399F711_9DEIN</name>
<dbReference type="Proteomes" id="UP000266178">
    <property type="component" value="Unassembled WGS sequence"/>
</dbReference>
<dbReference type="InterPro" id="IPR002035">
    <property type="entry name" value="VWF_A"/>
</dbReference>
<dbReference type="InterPro" id="IPR036465">
    <property type="entry name" value="vWFA_dom_sf"/>
</dbReference>
<protein>
    <submittedName>
        <fullName evidence="2">Cobaltochelatase subunit</fullName>
    </submittedName>
</protein>
<dbReference type="PROSITE" id="PS50234">
    <property type="entry name" value="VWFA"/>
    <property type="match status" value="1"/>
</dbReference>
<feature type="domain" description="VWFA" evidence="1">
    <location>
        <begin position="36"/>
        <end position="206"/>
    </location>
</feature>
<proteinExistence type="predicted"/>
<organism evidence="2 3">
    <name type="scientific">Meiothermus granaticius NBRC 107808</name>
    <dbReference type="NCBI Taxonomy" id="1227551"/>
    <lineage>
        <taxon>Bacteria</taxon>
        <taxon>Thermotogati</taxon>
        <taxon>Deinococcota</taxon>
        <taxon>Deinococci</taxon>
        <taxon>Thermales</taxon>
        <taxon>Thermaceae</taxon>
        <taxon>Meiothermus</taxon>
    </lineage>
</organism>
<accession>A0A399F711</accession>
<dbReference type="PANTHER" id="PTHR10579:SF43">
    <property type="entry name" value="ZINC FINGER (C3HC4-TYPE RING FINGER) FAMILY PROTEIN"/>
    <property type="match status" value="1"/>
</dbReference>
<reference evidence="2 3" key="1">
    <citation type="submission" date="2018-08" db="EMBL/GenBank/DDBJ databases">
        <title>Meiothermus granaticius genome AF-68 sequencing project.</title>
        <authorList>
            <person name="Da Costa M.S."/>
            <person name="Albuquerque L."/>
            <person name="Raposo P."/>
            <person name="Froufe H.J.C."/>
            <person name="Barroso C.S."/>
            <person name="Egas C."/>
        </authorList>
    </citation>
    <scope>NUCLEOTIDE SEQUENCE [LARGE SCALE GENOMIC DNA]</scope>
    <source>
        <strain evidence="2 3">AF-68</strain>
    </source>
</reference>
<dbReference type="PANTHER" id="PTHR10579">
    <property type="entry name" value="CALCIUM-ACTIVATED CHLORIDE CHANNEL REGULATOR"/>
    <property type="match status" value="1"/>
</dbReference>
<dbReference type="SMART" id="SM00327">
    <property type="entry name" value="VWA"/>
    <property type="match status" value="1"/>
</dbReference>
<keyword evidence="3" id="KW-1185">Reference proteome</keyword>
<sequence length="378" mass="41202">MDKATLNVEVLRARVAERDLVWVELRAVGGVPVLPEAVLVLDRSGSMAGQKLQEAKAAASALLSSLPQGARLAMVAYDHEVLVGGFSPKEARTLLRSLEARGQTALHAGWKQGAELLRDRARPRFVLLLSDGLANVGLTNLEALAEEARKAAEAGVYTFTFGFGEDFDRRLMVSLALAGGGTHFYAAQGELGEALEGELAFLKGPVNLGVRVALGGKLRHLAPFALGERRVLLLQANGVGPLEVVARTPEGEVRSHHPLPSFAPEGTEAWRKVELEALIQDAAELLEREARSQEEAQVLRGKVLALLEHLRGHPLGSEPRAQALMEALEAHGESLAWLHKHYDPRVSDRMARESTAYSTRLLSEQRLLSLNYRKRTEE</sequence>
<gene>
    <name evidence="2" type="ORF">Mgrana_02590</name>
</gene>
<dbReference type="OrthoDB" id="9781333at2"/>
<dbReference type="AlphaFoldDB" id="A0A399F711"/>
<evidence type="ECO:0000259" key="1">
    <source>
        <dbReference type="PROSITE" id="PS50234"/>
    </source>
</evidence>
<dbReference type="InterPro" id="IPR051266">
    <property type="entry name" value="CLCR"/>
</dbReference>
<evidence type="ECO:0000313" key="3">
    <source>
        <dbReference type="Proteomes" id="UP000266178"/>
    </source>
</evidence>
<dbReference type="Gene3D" id="3.40.50.410">
    <property type="entry name" value="von Willebrand factor, type A domain"/>
    <property type="match status" value="1"/>
</dbReference>
<dbReference type="Pfam" id="PF00092">
    <property type="entry name" value="VWA"/>
    <property type="match status" value="1"/>
</dbReference>
<comment type="caution">
    <text evidence="2">The sequence shown here is derived from an EMBL/GenBank/DDBJ whole genome shotgun (WGS) entry which is preliminary data.</text>
</comment>
<dbReference type="EMBL" id="QWLB01000040">
    <property type="protein sequence ID" value="RIH91525.1"/>
    <property type="molecule type" value="Genomic_DNA"/>
</dbReference>
<dbReference type="RefSeq" id="WP_119358039.1">
    <property type="nucleotide sequence ID" value="NZ_BJXM01000024.1"/>
</dbReference>